<keyword evidence="2" id="KW-1185">Reference proteome</keyword>
<evidence type="ECO:0000313" key="1">
    <source>
        <dbReference type="EMBL" id="GAA4344435.1"/>
    </source>
</evidence>
<evidence type="ECO:0000313" key="2">
    <source>
        <dbReference type="Proteomes" id="UP001501725"/>
    </source>
</evidence>
<dbReference type="InterPro" id="IPR025365">
    <property type="entry name" value="DUF4269"/>
</dbReference>
<organism evidence="1 2">
    <name type="scientific">Flaviaesturariibacter amylovorans</name>
    <dbReference type="NCBI Taxonomy" id="1084520"/>
    <lineage>
        <taxon>Bacteria</taxon>
        <taxon>Pseudomonadati</taxon>
        <taxon>Bacteroidota</taxon>
        <taxon>Chitinophagia</taxon>
        <taxon>Chitinophagales</taxon>
        <taxon>Chitinophagaceae</taxon>
        <taxon>Flaviaestuariibacter</taxon>
    </lineage>
</organism>
<name>A0ABP8HU35_9BACT</name>
<sequence length="183" mass="20018">MHPFETIAYLQHGSPRQQEAFLCLHSLGIMTTLVPFDPLLCGTVPIGIDGPESDLDIICCYGEAKGFIETVRAHFGNCSGFLLSETEVGDRRTVLASFTYDGFPFEVFGQARPVREQEAWRHLVVEAHLLQVHGEPLRAAVLQLRANGLKTEPAFAQALGLPGDPYAALLAVYDTIDPVHDAS</sequence>
<gene>
    <name evidence="1" type="ORF">GCM10023184_45730</name>
</gene>
<reference evidence="2" key="1">
    <citation type="journal article" date="2019" name="Int. J. Syst. Evol. Microbiol.">
        <title>The Global Catalogue of Microorganisms (GCM) 10K type strain sequencing project: providing services to taxonomists for standard genome sequencing and annotation.</title>
        <authorList>
            <consortium name="The Broad Institute Genomics Platform"/>
            <consortium name="The Broad Institute Genome Sequencing Center for Infectious Disease"/>
            <person name="Wu L."/>
            <person name="Ma J."/>
        </authorList>
    </citation>
    <scope>NUCLEOTIDE SEQUENCE [LARGE SCALE GENOMIC DNA]</scope>
    <source>
        <strain evidence="2">JCM 17919</strain>
    </source>
</reference>
<dbReference type="Pfam" id="PF14091">
    <property type="entry name" value="DUF4269"/>
    <property type="match status" value="1"/>
</dbReference>
<dbReference type="EMBL" id="BAABGY010000019">
    <property type="protein sequence ID" value="GAA4344435.1"/>
    <property type="molecule type" value="Genomic_DNA"/>
</dbReference>
<protein>
    <submittedName>
        <fullName evidence="1">DUF4269 domain-containing protein</fullName>
    </submittedName>
</protein>
<dbReference type="Proteomes" id="UP001501725">
    <property type="component" value="Unassembled WGS sequence"/>
</dbReference>
<comment type="caution">
    <text evidence="1">The sequence shown here is derived from an EMBL/GenBank/DDBJ whole genome shotgun (WGS) entry which is preliminary data.</text>
</comment>
<dbReference type="RefSeq" id="WP_345258351.1">
    <property type="nucleotide sequence ID" value="NZ_BAABGY010000019.1"/>
</dbReference>
<proteinExistence type="predicted"/>
<accession>A0ABP8HU35</accession>